<name>A0A0E9RCZ9_ANGAN</name>
<proteinExistence type="predicted"/>
<reference evidence="1" key="2">
    <citation type="journal article" date="2015" name="Fish Shellfish Immunol.">
        <title>Early steps in the European eel (Anguilla anguilla)-Vibrio vulnificus interaction in the gills: Role of the RtxA13 toxin.</title>
        <authorList>
            <person name="Callol A."/>
            <person name="Pajuelo D."/>
            <person name="Ebbesson L."/>
            <person name="Teles M."/>
            <person name="MacKenzie S."/>
            <person name="Amaro C."/>
        </authorList>
    </citation>
    <scope>NUCLEOTIDE SEQUENCE</scope>
</reference>
<accession>A0A0E9RCZ9</accession>
<organism evidence="1">
    <name type="scientific">Anguilla anguilla</name>
    <name type="common">European freshwater eel</name>
    <name type="synonym">Muraena anguilla</name>
    <dbReference type="NCBI Taxonomy" id="7936"/>
    <lineage>
        <taxon>Eukaryota</taxon>
        <taxon>Metazoa</taxon>
        <taxon>Chordata</taxon>
        <taxon>Craniata</taxon>
        <taxon>Vertebrata</taxon>
        <taxon>Euteleostomi</taxon>
        <taxon>Actinopterygii</taxon>
        <taxon>Neopterygii</taxon>
        <taxon>Teleostei</taxon>
        <taxon>Anguilliformes</taxon>
        <taxon>Anguillidae</taxon>
        <taxon>Anguilla</taxon>
    </lineage>
</organism>
<dbReference type="AlphaFoldDB" id="A0A0E9RCZ9"/>
<dbReference type="EMBL" id="GBXM01081556">
    <property type="protein sequence ID" value="JAH27021.1"/>
    <property type="molecule type" value="Transcribed_RNA"/>
</dbReference>
<evidence type="ECO:0000313" key="1">
    <source>
        <dbReference type="EMBL" id="JAH27021.1"/>
    </source>
</evidence>
<protein>
    <submittedName>
        <fullName evidence="1">Uncharacterized protein</fullName>
    </submittedName>
</protein>
<reference evidence="1" key="1">
    <citation type="submission" date="2014-11" db="EMBL/GenBank/DDBJ databases">
        <authorList>
            <person name="Amaro Gonzalez C."/>
        </authorList>
    </citation>
    <scope>NUCLEOTIDE SEQUENCE</scope>
</reference>
<sequence length="22" mass="2670">MLLSHMCLRLLWLVFVKPGLYH</sequence>